<dbReference type="InterPro" id="IPR001209">
    <property type="entry name" value="Ribosomal_uS14"/>
</dbReference>
<dbReference type="HAMAP" id="MF_00537">
    <property type="entry name" value="Ribosomal_uS14_1"/>
    <property type="match status" value="1"/>
</dbReference>
<dbReference type="EMBL" id="FMXQ01000002">
    <property type="protein sequence ID" value="SDB16851.1"/>
    <property type="molecule type" value="Genomic_DNA"/>
</dbReference>
<evidence type="ECO:0000256" key="3">
    <source>
        <dbReference type="ARBA" id="ARBA00022980"/>
    </source>
</evidence>
<evidence type="ECO:0000256" key="5">
    <source>
        <dbReference type="ARBA" id="ARBA00035167"/>
    </source>
</evidence>
<dbReference type="Proteomes" id="UP000199071">
    <property type="component" value="Unassembled WGS sequence"/>
</dbReference>
<keyword evidence="7" id="KW-0694">RNA-binding</keyword>
<dbReference type="STRING" id="665467.SAMN02982931_01346"/>
<dbReference type="Gene3D" id="1.10.287.1480">
    <property type="match status" value="1"/>
</dbReference>
<organism evidence="8 9">
    <name type="scientific">Bauldia litoralis</name>
    <dbReference type="NCBI Taxonomy" id="665467"/>
    <lineage>
        <taxon>Bacteria</taxon>
        <taxon>Pseudomonadati</taxon>
        <taxon>Pseudomonadota</taxon>
        <taxon>Alphaproteobacteria</taxon>
        <taxon>Hyphomicrobiales</taxon>
        <taxon>Kaistiaceae</taxon>
        <taxon>Bauldia</taxon>
    </lineage>
</organism>
<dbReference type="AlphaFoldDB" id="A0A1G6B8D0"/>
<dbReference type="InterPro" id="IPR018271">
    <property type="entry name" value="Ribosomal_uS14_CS"/>
</dbReference>
<keyword evidence="9" id="KW-1185">Reference proteome</keyword>
<dbReference type="SUPFAM" id="SSF57716">
    <property type="entry name" value="Glucocorticoid receptor-like (DNA-binding domain)"/>
    <property type="match status" value="1"/>
</dbReference>
<name>A0A1G6B8D0_9HYPH</name>
<dbReference type="GO" id="GO:0015935">
    <property type="term" value="C:small ribosomal subunit"/>
    <property type="evidence" value="ECO:0007669"/>
    <property type="project" value="TreeGrafter"/>
</dbReference>
<dbReference type="RefSeq" id="WP_090875612.1">
    <property type="nucleotide sequence ID" value="NZ_FMXQ01000002.1"/>
</dbReference>
<dbReference type="GO" id="GO:0003735">
    <property type="term" value="F:structural constituent of ribosome"/>
    <property type="evidence" value="ECO:0007669"/>
    <property type="project" value="InterPro"/>
</dbReference>
<sequence length="101" mass="11692">MAKTSSIERNKKRRAMAARYAEKRAELKTQARDESLSLEERFQARMKLAELPRNSSPVRIRNRCEISGRPRGFYRKLKMSRIALRELGSQGLVPGLVKSSW</sequence>
<dbReference type="PANTHER" id="PTHR19836:SF19">
    <property type="entry name" value="SMALL RIBOSOMAL SUBUNIT PROTEIN US14M"/>
    <property type="match status" value="1"/>
</dbReference>
<evidence type="ECO:0000313" key="8">
    <source>
        <dbReference type="EMBL" id="SDB16851.1"/>
    </source>
</evidence>
<evidence type="ECO:0000256" key="1">
    <source>
        <dbReference type="ARBA" id="ARBA00003686"/>
    </source>
</evidence>
<reference evidence="8 9" key="1">
    <citation type="submission" date="2016-10" db="EMBL/GenBank/DDBJ databases">
        <authorList>
            <person name="de Groot N.N."/>
        </authorList>
    </citation>
    <scope>NUCLEOTIDE SEQUENCE [LARGE SCALE GENOMIC DNA]</scope>
    <source>
        <strain evidence="8 9">ATCC 35022</strain>
    </source>
</reference>
<proteinExistence type="inferred from homology"/>
<dbReference type="FunFam" id="1.10.287.1480:FF:000001">
    <property type="entry name" value="30S ribosomal protein S14"/>
    <property type="match status" value="1"/>
</dbReference>
<dbReference type="PANTHER" id="PTHR19836">
    <property type="entry name" value="30S RIBOSOMAL PROTEIN S14"/>
    <property type="match status" value="1"/>
</dbReference>
<accession>A0A1G6B8D0</accession>
<dbReference type="GO" id="GO:0006412">
    <property type="term" value="P:translation"/>
    <property type="evidence" value="ECO:0007669"/>
    <property type="project" value="UniProtKB-UniRule"/>
</dbReference>
<dbReference type="OrthoDB" id="9810484at2"/>
<dbReference type="Pfam" id="PF00253">
    <property type="entry name" value="Ribosomal_S14"/>
    <property type="match status" value="1"/>
</dbReference>
<comment type="subunit">
    <text evidence="6 7">Part of the 30S ribosomal subunit. Contacts proteins S3 and S10.</text>
</comment>
<comment type="function">
    <text evidence="1 7">Binds 16S rRNA, required for the assembly of 30S particles and may also be responsible for determining the conformation of the 16S rRNA at the A site.</text>
</comment>
<evidence type="ECO:0000256" key="7">
    <source>
        <dbReference type="HAMAP-Rule" id="MF_00537"/>
    </source>
</evidence>
<gene>
    <name evidence="7" type="primary">rpsN</name>
    <name evidence="8" type="ORF">SAMN02982931_01346</name>
</gene>
<keyword evidence="7" id="KW-0699">rRNA-binding</keyword>
<keyword evidence="3 7" id="KW-0689">Ribosomal protein</keyword>
<dbReference type="GO" id="GO:0019843">
    <property type="term" value="F:rRNA binding"/>
    <property type="evidence" value="ECO:0007669"/>
    <property type="project" value="UniProtKB-UniRule"/>
</dbReference>
<evidence type="ECO:0000313" key="9">
    <source>
        <dbReference type="Proteomes" id="UP000199071"/>
    </source>
</evidence>
<evidence type="ECO:0000256" key="6">
    <source>
        <dbReference type="ARBA" id="ARBA00047110"/>
    </source>
</evidence>
<dbReference type="PROSITE" id="PS00527">
    <property type="entry name" value="RIBOSOMAL_S14"/>
    <property type="match status" value="1"/>
</dbReference>
<dbReference type="GO" id="GO:0005737">
    <property type="term" value="C:cytoplasm"/>
    <property type="evidence" value="ECO:0007669"/>
    <property type="project" value="UniProtKB-ARBA"/>
</dbReference>
<comment type="similarity">
    <text evidence="2 7">Belongs to the universal ribosomal protein uS14 family.</text>
</comment>
<evidence type="ECO:0000256" key="2">
    <source>
        <dbReference type="ARBA" id="ARBA00009083"/>
    </source>
</evidence>
<keyword evidence="4 7" id="KW-0687">Ribonucleoprotein</keyword>
<dbReference type="InterPro" id="IPR023036">
    <property type="entry name" value="Ribosomal_uS14_bac/plastid"/>
</dbReference>
<evidence type="ECO:0000256" key="4">
    <source>
        <dbReference type="ARBA" id="ARBA00023274"/>
    </source>
</evidence>
<protein>
    <recommendedName>
        <fullName evidence="5 7">Small ribosomal subunit protein uS14</fullName>
    </recommendedName>
</protein>
<dbReference type="NCBIfam" id="NF006477">
    <property type="entry name" value="PRK08881.1"/>
    <property type="match status" value="1"/>
</dbReference>